<dbReference type="RefSeq" id="WP_147001130.1">
    <property type="nucleotide sequence ID" value="NZ_CP042387.1"/>
</dbReference>
<feature type="transmembrane region" description="Helical" evidence="1">
    <location>
        <begin position="129"/>
        <end position="147"/>
    </location>
</feature>
<keyword evidence="1" id="KW-1133">Transmembrane helix</keyword>
<feature type="transmembrane region" description="Helical" evidence="1">
    <location>
        <begin position="167"/>
        <end position="185"/>
    </location>
</feature>
<dbReference type="PANTHER" id="PTHR33989:SF8">
    <property type="entry name" value="PERMEASE IIC COMPONENT"/>
    <property type="match status" value="1"/>
</dbReference>
<keyword evidence="2" id="KW-0813">Transport</keyword>
<dbReference type="GeneID" id="66531760"/>
<feature type="transmembrane region" description="Helical" evidence="1">
    <location>
        <begin position="309"/>
        <end position="329"/>
    </location>
</feature>
<gene>
    <name evidence="2" type="ORF">FGL83_06085</name>
</gene>
<dbReference type="GO" id="GO:1901264">
    <property type="term" value="P:carbohydrate derivative transport"/>
    <property type="evidence" value="ECO:0007669"/>
    <property type="project" value="TreeGrafter"/>
</dbReference>
<dbReference type="AlphaFoldDB" id="A0AAP9ECQ9"/>
<feature type="transmembrane region" description="Helical" evidence="1">
    <location>
        <begin position="103"/>
        <end position="122"/>
    </location>
</feature>
<dbReference type="InterPro" id="IPR051088">
    <property type="entry name" value="PTS_Sugar-EIIC/EIIB"/>
</dbReference>
<keyword evidence="1" id="KW-0472">Membrane</keyword>
<dbReference type="GO" id="GO:0005886">
    <property type="term" value="C:plasma membrane"/>
    <property type="evidence" value="ECO:0007669"/>
    <property type="project" value="TreeGrafter"/>
</dbReference>
<keyword evidence="2" id="KW-0762">Sugar transport</keyword>
<dbReference type="PANTHER" id="PTHR33989">
    <property type="match status" value="1"/>
</dbReference>
<reference evidence="2 3" key="1">
    <citation type="submission" date="2019-06" db="EMBL/GenBank/DDBJ databases">
        <title>Genome analyses of bacteria isolated from kimchi.</title>
        <authorList>
            <person name="Lee S."/>
            <person name="Ahn S."/>
            <person name="Roh S."/>
        </authorList>
    </citation>
    <scope>NUCLEOTIDE SEQUENCE [LARGE SCALE GENOMIC DNA]</scope>
    <source>
        <strain evidence="2 3">CBA3625</strain>
    </source>
</reference>
<proteinExistence type="predicted"/>
<keyword evidence="1" id="KW-0812">Transmembrane</keyword>
<feature type="transmembrane region" description="Helical" evidence="1">
    <location>
        <begin position="70"/>
        <end position="91"/>
    </location>
</feature>
<evidence type="ECO:0000256" key="1">
    <source>
        <dbReference type="SAM" id="Phobius"/>
    </source>
</evidence>
<feature type="transmembrane region" description="Helical" evidence="1">
    <location>
        <begin position="375"/>
        <end position="392"/>
    </location>
</feature>
<dbReference type="Proteomes" id="UP000321298">
    <property type="component" value="Chromosome"/>
</dbReference>
<organism evidence="2 3">
    <name type="scientific">Leuconostoc lactis</name>
    <dbReference type="NCBI Taxonomy" id="1246"/>
    <lineage>
        <taxon>Bacteria</taxon>
        <taxon>Bacillati</taxon>
        <taxon>Bacillota</taxon>
        <taxon>Bacilli</taxon>
        <taxon>Lactobacillales</taxon>
        <taxon>Lactobacillaceae</taxon>
        <taxon>Leuconostoc</taxon>
    </lineage>
</organism>
<sequence length="404" mass="45669">MRYFLVNVAQRWEAKLWQMTAFQSIKTALHQSLPIIIIDIYLRLSVKLILSPNALFVKLFKLDVQPVKPFFDTIMVLLPLADATVVLIYVIALTHQYLTANHYQNTSLPLITNCLAVFLFFGDKNQFPVFNVNQYFVVTLIVLLSSYSYTRYATHIKHHPNPYSLPYLIWAGIIIILGLFLHQLFRQQLFEFFLSDLWTHRFFASFLGLIIITTVAPILYLLGVALPPELTAPSSNMYGVDRNLTTYLTTAHGALPVPENVYSVYGAFTLFGGIGNALAICLVLLFAASKQQRRLARISWFPTLFDNSYLLFVGVPLFLNPLIFIPMILVNLMSLAISFIAITTHFIQPIVFVAPDSLPNLLLPTVASTTPIRSLMITVIILIGSVLIYRPFLSHLTLEVPGEK</sequence>
<feature type="transmembrane region" description="Helical" evidence="1">
    <location>
        <begin position="206"/>
        <end position="226"/>
    </location>
</feature>
<accession>A0AAP9ECQ9</accession>
<protein>
    <submittedName>
        <fullName evidence="2">PTS sugar transporter subunit IIC</fullName>
    </submittedName>
</protein>
<evidence type="ECO:0000313" key="3">
    <source>
        <dbReference type="Proteomes" id="UP000321298"/>
    </source>
</evidence>
<feature type="transmembrane region" description="Helical" evidence="1">
    <location>
        <begin position="335"/>
        <end position="354"/>
    </location>
</feature>
<feature type="transmembrane region" description="Helical" evidence="1">
    <location>
        <begin position="264"/>
        <end position="288"/>
    </location>
</feature>
<keyword evidence="3" id="KW-1185">Reference proteome</keyword>
<evidence type="ECO:0000313" key="2">
    <source>
        <dbReference type="EMBL" id="QEA44260.1"/>
    </source>
</evidence>
<dbReference type="EMBL" id="CP042387">
    <property type="protein sequence ID" value="QEA44260.1"/>
    <property type="molecule type" value="Genomic_DNA"/>
</dbReference>
<name>A0AAP9ECQ9_LEULA</name>